<reference evidence="14 15" key="1">
    <citation type="submission" date="2017-04" db="EMBL/GenBank/DDBJ databases">
        <title>Comparative genome analysis of Subtercola boreus.</title>
        <authorList>
            <person name="Cho Y.-J."/>
            <person name="Cho A."/>
            <person name="Kim O.-S."/>
            <person name="Lee J.-I."/>
        </authorList>
    </citation>
    <scope>NUCLEOTIDE SEQUENCE [LARGE SCALE GENOMIC DNA]</scope>
    <source>
        <strain evidence="14 15">P27444</strain>
    </source>
</reference>
<evidence type="ECO:0000313" key="14">
    <source>
        <dbReference type="EMBL" id="RFA13895.1"/>
    </source>
</evidence>
<organism evidence="14 15">
    <name type="scientific">Subtercola boreus</name>
    <dbReference type="NCBI Taxonomy" id="120213"/>
    <lineage>
        <taxon>Bacteria</taxon>
        <taxon>Bacillati</taxon>
        <taxon>Actinomycetota</taxon>
        <taxon>Actinomycetes</taxon>
        <taxon>Micrococcales</taxon>
        <taxon>Microbacteriaceae</taxon>
        <taxon>Subtercola</taxon>
    </lineage>
</organism>
<dbReference type="EMBL" id="NBXA01000015">
    <property type="protein sequence ID" value="RFA13895.1"/>
    <property type="molecule type" value="Genomic_DNA"/>
</dbReference>
<evidence type="ECO:0000256" key="13">
    <source>
        <dbReference type="SAM" id="Phobius"/>
    </source>
</evidence>
<evidence type="ECO:0000256" key="11">
    <source>
        <dbReference type="ARBA" id="ARBA00023303"/>
    </source>
</evidence>
<evidence type="ECO:0000256" key="5">
    <source>
        <dbReference type="ARBA" id="ARBA00022692"/>
    </source>
</evidence>
<evidence type="ECO:0000256" key="1">
    <source>
        <dbReference type="ARBA" id="ARBA00004141"/>
    </source>
</evidence>
<feature type="transmembrane region" description="Helical" evidence="13">
    <location>
        <begin position="159"/>
        <end position="178"/>
    </location>
</feature>
<evidence type="ECO:0000256" key="3">
    <source>
        <dbReference type="ARBA" id="ARBA00022448"/>
    </source>
</evidence>
<keyword evidence="9" id="KW-0406">Ion transport</keyword>
<evidence type="ECO:0000256" key="6">
    <source>
        <dbReference type="ARBA" id="ARBA00022826"/>
    </source>
</evidence>
<keyword evidence="3" id="KW-0813">Transport</keyword>
<comment type="subcellular location">
    <subcellularLocation>
        <location evidence="1">Membrane</location>
        <topology evidence="1">Multi-pass membrane protein</topology>
    </subcellularLocation>
</comment>
<dbReference type="PANTHER" id="PTHR31462:SF5">
    <property type="entry name" value="ENDOSOMAL_LYSOSOMAL PROTON CHANNEL TMEM175"/>
    <property type="match status" value="1"/>
</dbReference>
<keyword evidence="5 13" id="KW-0812">Transmembrane</keyword>
<evidence type="ECO:0000256" key="9">
    <source>
        <dbReference type="ARBA" id="ARBA00023065"/>
    </source>
</evidence>
<evidence type="ECO:0008006" key="16">
    <source>
        <dbReference type="Google" id="ProtNLM"/>
    </source>
</evidence>
<dbReference type="OrthoDB" id="7626281at2"/>
<dbReference type="PANTHER" id="PTHR31462">
    <property type="entry name" value="ENDOSOMAL/LYSOSOMAL POTASSIUM CHANNEL TMEM175"/>
    <property type="match status" value="1"/>
</dbReference>
<sequence length="216" mass="23096">MGTRKKRNGIARLEAFSDAVLAIVLTLLVLDLLPTGSQSPAQLLDNWPTYIAYLAAFFTIGIIWLNHNEEMARVARTTPVVLVLNLGLLLGASLVPWPTALISDALREGDHPAQFAAMVVFAVVAAVISVPWVALDLYLARHPELLNTPDGVAWMRRHALYSAGTLVVAVVSVVVAIFSPLAALVLYLVVAAAFLSARLFEREDPAFDAGDGADGG</sequence>
<protein>
    <recommendedName>
        <fullName evidence="16">DUF1211 domain-containing membrane protein</fullName>
    </recommendedName>
</protein>
<dbReference type="InterPro" id="IPR010617">
    <property type="entry name" value="TMEM175-like"/>
</dbReference>
<feature type="transmembrane region" description="Helical" evidence="13">
    <location>
        <begin position="115"/>
        <end position="139"/>
    </location>
</feature>
<dbReference type="RefSeq" id="WP_116282615.1">
    <property type="nucleotide sequence ID" value="NZ_NBXA01000015.1"/>
</dbReference>
<evidence type="ECO:0000256" key="10">
    <source>
        <dbReference type="ARBA" id="ARBA00023136"/>
    </source>
</evidence>
<evidence type="ECO:0000256" key="7">
    <source>
        <dbReference type="ARBA" id="ARBA00022958"/>
    </source>
</evidence>
<keyword evidence="8 13" id="KW-1133">Transmembrane helix</keyword>
<accession>A0A3E0VWC5</accession>
<feature type="transmembrane region" description="Helical" evidence="13">
    <location>
        <begin position="50"/>
        <end position="66"/>
    </location>
</feature>
<keyword evidence="11" id="KW-0407">Ion channel</keyword>
<evidence type="ECO:0000256" key="2">
    <source>
        <dbReference type="ARBA" id="ARBA00006920"/>
    </source>
</evidence>
<keyword evidence="7" id="KW-0630">Potassium</keyword>
<feature type="transmembrane region" description="Helical" evidence="13">
    <location>
        <begin position="12"/>
        <end position="30"/>
    </location>
</feature>
<keyword evidence="6" id="KW-0631">Potassium channel</keyword>
<name>A0A3E0VWC5_9MICO</name>
<dbReference type="GO" id="GO:0015252">
    <property type="term" value="F:proton channel activity"/>
    <property type="evidence" value="ECO:0007669"/>
    <property type="project" value="InterPro"/>
</dbReference>
<evidence type="ECO:0000313" key="15">
    <source>
        <dbReference type="Proteomes" id="UP000256709"/>
    </source>
</evidence>
<dbReference type="GO" id="GO:0016020">
    <property type="term" value="C:membrane"/>
    <property type="evidence" value="ECO:0007669"/>
    <property type="project" value="UniProtKB-SubCell"/>
</dbReference>
<evidence type="ECO:0000256" key="8">
    <source>
        <dbReference type="ARBA" id="ARBA00022989"/>
    </source>
</evidence>
<keyword evidence="4" id="KW-0633">Potassium transport</keyword>
<dbReference type="Proteomes" id="UP000256709">
    <property type="component" value="Unassembled WGS sequence"/>
</dbReference>
<dbReference type="AlphaFoldDB" id="A0A3E0VWC5"/>
<proteinExistence type="inferred from homology"/>
<evidence type="ECO:0000256" key="4">
    <source>
        <dbReference type="ARBA" id="ARBA00022538"/>
    </source>
</evidence>
<dbReference type="Pfam" id="PF06736">
    <property type="entry name" value="TMEM175"/>
    <property type="match status" value="1"/>
</dbReference>
<evidence type="ECO:0000256" key="12">
    <source>
        <dbReference type="ARBA" id="ARBA00034430"/>
    </source>
</evidence>
<keyword evidence="10 13" id="KW-0472">Membrane</keyword>
<gene>
    <name evidence="14" type="ORF">B7R21_07480</name>
</gene>
<comment type="catalytic activity">
    <reaction evidence="12">
        <text>K(+)(in) = K(+)(out)</text>
        <dbReference type="Rhea" id="RHEA:29463"/>
        <dbReference type="ChEBI" id="CHEBI:29103"/>
    </reaction>
</comment>
<feature type="transmembrane region" description="Helical" evidence="13">
    <location>
        <begin position="78"/>
        <end position="95"/>
    </location>
</feature>
<comment type="similarity">
    <text evidence="2">Belongs to the TMEM175 family.</text>
</comment>
<dbReference type="GO" id="GO:0005267">
    <property type="term" value="F:potassium channel activity"/>
    <property type="evidence" value="ECO:0007669"/>
    <property type="project" value="UniProtKB-KW"/>
</dbReference>
<comment type="caution">
    <text evidence="14">The sequence shown here is derived from an EMBL/GenBank/DDBJ whole genome shotgun (WGS) entry which is preliminary data.</text>
</comment>